<evidence type="ECO:0000256" key="2">
    <source>
        <dbReference type="ARBA" id="ARBA00022642"/>
    </source>
</evidence>
<keyword evidence="4 9" id="KW-0378">Hydrolase</keyword>
<reference evidence="9 10" key="1">
    <citation type="submission" date="2024-03" db="EMBL/GenBank/DDBJ databases">
        <title>Human intestinal bacterial collection.</title>
        <authorList>
            <person name="Pauvert C."/>
            <person name="Hitch T.C.A."/>
            <person name="Clavel T."/>
        </authorList>
    </citation>
    <scope>NUCLEOTIDE SEQUENCE [LARGE SCALE GENOMIC DNA]</scope>
    <source>
        <strain evidence="9 10">CLA-AA-H192</strain>
    </source>
</reference>
<dbReference type="SUPFAM" id="SSF52499">
    <property type="entry name" value="Isochorismatase-like hydrolases"/>
    <property type="match status" value="1"/>
</dbReference>
<evidence type="ECO:0000256" key="4">
    <source>
        <dbReference type="ARBA" id="ARBA00022801"/>
    </source>
</evidence>
<comment type="pathway">
    <text evidence="5">Cofactor biosynthesis; nicotinate biosynthesis; nicotinate from nicotinamide: step 1/1.</text>
</comment>
<dbReference type="InterPro" id="IPR052347">
    <property type="entry name" value="Isochorismatase_Nicotinamidase"/>
</dbReference>
<keyword evidence="2" id="KW-0662">Pyridine nucleotide biosynthesis</keyword>
<dbReference type="PANTHER" id="PTHR11080:SF2">
    <property type="entry name" value="LD05707P"/>
    <property type="match status" value="1"/>
</dbReference>
<evidence type="ECO:0000313" key="9">
    <source>
        <dbReference type="EMBL" id="MEQ2512094.1"/>
    </source>
</evidence>
<dbReference type="RefSeq" id="WP_349136797.1">
    <property type="nucleotide sequence ID" value="NZ_JBBMFF010000259.1"/>
</dbReference>
<keyword evidence="3" id="KW-0479">Metal-binding</keyword>
<gene>
    <name evidence="9" type="ORF">WMO66_12710</name>
</gene>
<dbReference type="GO" id="GO:0016787">
    <property type="term" value="F:hydrolase activity"/>
    <property type="evidence" value="ECO:0007669"/>
    <property type="project" value="UniProtKB-KW"/>
</dbReference>
<dbReference type="Gene3D" id="3.40.50.850">
    <property type="entry name" value="Isochorismatase-like"/>
    <property type="match status" value="1"/>
</dbReference>
<protein>
    <recommendedName>
        <fullName evidence="6">nicotinamidase</fullName>
        <ecNumber evidence="6">3.5.1.19</ecNumber>
    </recommendedName>
    <alternativeName>
        <fullName evidence="7">Nicotinamide deamidase</fullName>
    </alternativeName>
</protein>
<evidence type="ECO:0000256" key="3">
    <source>
        <dbReference type="ARBA" id="ARBA00022723"/>
    </source>
</evidence>
<dbReference type="Proteomes" id="UP001491552">
    <property type="component" value="Unassembled WGS sequence"/>
</dbReference>
<comment type="similarity">
    <text evidence="1">Belongs to the isochorismatase family.</text>
</comment>
<accession>A0ABV1G9T8</accession>
<keyword evidence="10" id="KW-1185">Reference proteome</keyword>
<dbReference type="EC" id="3.5.1.19" evidence="6"/>
<feature type="domain" description="Isochorismatase-like" evidence="8">
    <location>
        <begin position="2"/>
        <end position="169"/>
    </location>
</feature>
<dbReference type="InterPro" id="IPR036380">
    <property type="entry name" value="Isochorismatase-like_sf"/>
</dbReference>
<dbReference type="InterPro" id="IPR000868">
    <property type="entry name" value="Isochorismatase-like_dom"/>
</dbReference>
<evidence type="ECO:0000256" key="1">
    <source>
        <dbReference type="ARBA" id="ARBA00006336"/>
    </source>
</evidence>
<name>A0ABV1G9T8_9FIRM</name>
<evidence type="ECO:0000313" key="10">
    <source>
        <dbReference type="Proteomes" id="UP001491552"/>
    </source>
</evidence>
<comment type="caution">
    <text evidence="9">The sequence shown here is derived from an EMBL/GenBank/DDBJ whole genome shotgun (WGS) entry which is preliminary data.</text>
</comment>
<dbReference type="Pfam" id="PF00857">
    <property type="entry name" value="Isochorismatase"/>
    <property type="match status" value="1"/>
</dbReference>
<dbReference type="PANTHER" id="PTHR11080">
    <property type="entry name" value="PYRAZINAMIDASE/NICOTINAMIDASE"/>
    <property type="match status" value="1"/>
</dbReference>
<evidence type="ECO:0000259" key="8">
    <source>
        <dbReference type="Pfam" id="PF00857"/>
    </source>
</evidence>
<dbReference type="CDD" id="cd00431">
    <property type="entry name" value="cysteine_hydrolases"/>
    <property type="match status" value="1"/>
</dbReference>
<evidence type="ECO:0000256" key="7">
    <source>
        <dbReference type="ARBA" id="ARBA00043224"/>
    </source>
</evidence>
<evidence type="ECO:0000256" key="5">
    <source>
        <dbReference type="ARBA" id="ARBA00037900"/>
    </source>
</evidence>
<dbReference type="EMBL" id="JBBMFF010000259">
    <property type="protein sequence ID" value="MEQ2512094.1"/>
    <property type="molecule type" value="Genomic_DNA"/>
</dbReference>
<sequence>MTLLIVVDMQNDFVTGALGTAEAQAIVPHVNAKIAAADAVVYTLDTHGEDYLATQEGKRLPVPHCIRGTWGHALADGLTVRAEAGRIEKPTFGSTALGELVRSRFAAGEIDRVELVGLCTDICVISNALLCKAFCPELPVSVDAACCAGVTPENHRNALSAMQCCQIDVLNIAPDAK</sequence>
<organism evidence="9 10">
    <name type="scientific">Faecousia intestinalis</name>
    <dbReference type="NCBI Taxonomy" id="3133167"/>
    <lineage>
        <taxon>Bacteria</taxon>
        <taxon>Bacillati</taxon>
        <taxon>Bacillota</taxon>
        <taxon>Clostridia</taxon>
        <taxon>Eubacteriales</taxon>
        <taxon>Oscillospiraceae</taxon>
        <taxon>Faecousia</taxon>
    </lineage>
</organism>
<proteinExistence type="inferred from homology"/>
<evidence type="ECO:0000256" key="6">
    <source>
        <dbReference type="ARBA" id="ARBA00039017"/>
    </source>
</evidence>